<protein>
    <recommendedName>
        <fullName evidence="3">DUF4303 domain-containing protein</fullName>
    </recommendedName>
</protein>
<dbReference type="RefSeq" id="WP_095901822.1">
    <property type="nucleotide sequence ID" value="NZ_CP022383.1"/>
</dbReference>
<dbReference type="EMBL" id="CP022383">
    <property type="protein sequence ID" value="ATA79979.1"/>
    <property type="molecule type" value="Genomic_DNA"/>
</dbReference>
<dbReference type="AlphaFoldDB" id="A0A250F493"/>
<dbReference type="Proteomes" id="UP000217334">
    <property type="component" value="Chromosome"/>
</dbReference>
<gene>
    <name evidence="1" type="ORF">CGC59_09950</name>
</gene>
<reference evidence="2" key="1">
    <citation type="submission" date="2017-06" db="EMBL/GenBank/DDBJ databases">
        <title>Capnocytophaga spp. assemblies.</title>
        <authorList>
            <person name="Gulvik C.A."/>
        </authorList>
    </citation>
    <scope>NUCLEOTIDE SEQUENCE [LARGE SCALE GENOMIC DNA]</scope>
    <source>
        <strain evidence="2">H4486</strain>
    </source>
</reference>
<organism evidence="1 2">
    <name type="scientific">Capnocytophaga sputigena</name>
    <dbReference type="NCBI Taxonomy" id="1019"/>
    <lineage>
        <taxon>Bacteria</taxon>
        <taxon>Pseudomonadati</taxon>
        <taxon>Bacteroidota</taxon>
        <taxon>Flavobacteriia</taxon>
        <taxon>Flavobacteriales</taxon>
        <taxon>Flavobacteriaceae</taxon>
        <taxon>Capnocytophaga</taxon>
    </lineage>
</organism>
<evidence type="ECO:0000313" key="1">
    <source>
        <dbReference type="EMBL" id="ATA79979.1"/>
    </source>
</evidence>
<accession>A0A250F493</accession>
<dbReference type="Pfam" id="PF14136">
    <property type="entry name" value="DUF4303"/>
    <property type="match status" value="1"/>
</dbReference>
<sequence>MTQEQKNHIQQLAKEHFRYSFSHIKAKADSKGAHLEAYYLFLVDDFFAVGDAAISREAIKAYDPNATILEAIWSGECEEGYDGSYVPVQKNTGDWLDNQSHLYKETYLLVQALDGDDEEEQYDALRKDFEDCLLNALAECDKEGLFGNREENGLLLFAFYIDDYDGNEEDSLLYRSTELLNPKKDWDKLKG</sequence>
<evidence type="ECO:0000313" key="2">
    <source>
        <dbReference type="Proteomes" id="UP000217334"/>
    </source>
</evidence>
<evidence type="ECO:0008006" key="3">
    <source>
        <dbReference type="Google" id="ProtNLM"/>
    </source>
</evidence>
<name>A0A250F493_CAPSP</name>
<dbReference type="InterPro" id="IPR025409">
    <property type="entry name" value="DUF4303"/>
</dbReference>
<proteinExistence type="predicted"/>